<comment type="similarity">
    <text evidence="1">Belongs to the AHA1 family.</text>
</comment>
<gene>
    <name evidence="4" type="ORF">C1704_10370</name>
</gene>
<name>A0A2S5SUF3_9BURK</name>
<dbReference type="InterPro" id="IPR023393">
    <property type="entry name" value="START-like_dom_sf"/>
</dbReference>
<evidence type="ECO:0000259" key="2">
    <source>
        <dbReference type="Pfam" id="PF08327"/>
    </source>
</evidence>
<dbReference type="Gene3D" id="3.30.530.20">
    <property type="match status" value="1"/>
</dbReference>
<evidence type="ECO:0000256" key="1">
    <source>
        <dbReference type="ARBA" id="ARBA00006817"/>
    </source>
</evidence>
<sequence length="274" mass="30058">MHMTDLYPITVTANRHIHAPADRLWALWVTPSLKRNWWGVSEGGDLFECLTEPWTGGRIAYAMRPRGAEGPVERVTGRVLAADPGRRLLFTWSWAGEDAPAMDTTVEATFDPQSDGTEVRVVHDGQPNATVSEIHAKGWTDKLADLDRAASAEAAGCLTRLWAAMAARDWDGVAACLKDDITVDWPHCGERITGAAAFVTLNRDYPGDWRIGPARVSALSEARAVAEVRVDLPPDAWSVASFAEARAGRITHLTEHWTRHGQPPAWRVAQGPRA</sequence>
<dbReference type="Pfam" id="PF12680">
    <property type="entry name" value="SnoaL_2"/>
    <property type="match status" value="1"/>
</dbReference>
<organism evidence="4 5">
    <name type="scientific">Caldimonas caldifontis</name>
    <dbReference type="NCBI Taxonomy" id="1452508"/>
    <lineage>
        <taxon>Bacteria</taxon>
        <taxon>Pseudomonadati</taxon>
        <taxon>Pseudomonadota</taxon>
        <taxon>Betaproteobacteria</taxon>
        <taxon>Burkholderiales</taxon>
        <taxon>Sphaerotilaceae</taxon>
        <taxon>Caldimonas</taxon>
    </lineage>
</organism>
<dbReference type="SUPFAM" id="SSF55961">
    <property type="entry name" value="Bet v1-like"/>
    <property type="match status" value="1"/>
</dbReference>
<feature type="domain" description="Activator of Hsp90 ATPase homologue 1/2-like C-terminal" evidence="2">
    <location>
        <begin position="19"/>
        <end position="148"/>
    </location>
</feature>
<dbReference type="Gene3D" id="3.10.450.50">
    <property type="match status" value="1"/>
</dbReference>
<dbReference type="InterPro" id="IPR032710">
    <property type="entry name" value="NTF2-like_dom_sf"/>
</dbReference>
<dbReference type="OrthoDB" id="9805228at2"/>
<dbReference type="Pfam" id="PF08327">
    <property type="entry name" value="AHSA1"/>
    <property type="match status" value="1"/>
</dbReference>
<keyword evidence="5" id="KW-1185">Reference proteome</keyword>
<protein>
    <submittedName>
        <fullName evidence="4">Uncharacterized protein</fullName>
    </submittedName>
</protein>
<proteinExistence type="inferred from homology"/>
<evidence type="ECO:0000259" key="3">
    <source>
        <dbReference type="Pfam" id="PF12680"/>
    </source>
</evidence>
<dbReference type="InterPro" id="IPR037401">
    <property type="entry name" value="SnoaL-like"/>
</dbReference>
<dbReference type="EMBL" id="PSNX01000008">
    <property type="protein sequence ID" value="PPE66365.1"/>
    <property type="molecule type" value="Genomic_DNA"/>
</dbReference>
<evidence type="ECO:0000313" key="5">
    <source>
        <dbReference type="Proteomes" id="UP000238605"/>
    </source>
</evidence>
<feature type="domain" description="SnoaL-like" evidence="3">
    <location>
        <begin position="159"/>
        <end position="252"/>
    </location>
</feature>
<accession>A0A2S5SUF3</accession>
<dbReference type="InterPro" id="IPR013538">
    <property type="entry name" value="ASHA1/2-like_C"/>
</dbReference>
<reference evidence="4 5" key="1">
    <citation type="submission" date="2018-02" db="EMBL/GenBank/DDBJ databases">
        <title>Reclassifiation of [Polyangium] brachysporum DSM 7029 as Guopingzhaonella breviflexa gen. nov., sp. nov., a member of the family Comamonadaceae.</title>
        <authorList>
            <person name="Tang B."/>
        </authorList>
    </citation>
    <scope>NUCLEOTIDE SEQUENCE [LARGE SCALE GENOMIC DNA]</scope>
    <source>
        <strain evidence="4 5">BCRC 80649</strain>
    </source>
</reference>
<comment type="caution">
    <text evidence="4">The sequence shown here is derived from an EMBL/GenBank/DDBJ whole genome shotgun (WGS) entry which is preliminary data.</text>
</comment>
<dbReference type="Proteomes" id="UP000238605">
    <property type="component" value="Unassembled WGS sequence"/>
</dbReference>
<dbReference type="CDD" id="cd07814">
    <property type="entry name" value="SRPBCC_CalC_Aha1-like"/>
    <property type="match status" value="1"/>
</dbReference>
<dbReference type="AlphaFoldDB" id="A0A2S5SUF3"/>
<dbReference type="SUPFAM" id="SSF54427">
    <property type="entry name" value="NTF2-like"/>
    <property type="match status" value="1"/>
</dbReference>
<evidence type="ECO:0000313" key="4">
    <source>
        <dbReference type="EMBL" id="PPE66365.1"/>
    </source>
</evidence>